<name>A0A7I9ZRW5_9MYCO</name>
<dbReference type="EMBL" id="BLLB01000002">
    <property type="protein sequence ID" value="GFH03791.1"/>
    <property type="molecule type" value="Genomic_DNA"/>
</dbReference>
<evidence type="ECO:0000313" key="5">
    <source>
        <dbReference type="Proteomes" id="UP000465304"/>
    </source>
</evidence>
<evidence type="ECO:0000256" key="1">
    <source>
        <dbReference type="ARBA" id="ARBA00010062"/>
    </source>
</evidence>
<dbReference type="InterPro" id="IPR028082">
    <property type="entry name" value="Peripla_BP_I"/>
</dbReference>
<keyword evidence="5" id="KW-1185">Reference proteome</keyword>
<organism evidence="4 5">
    <name type="scientific">Mycolicibacterium hippocampi</name>
    <dbReference type="NCBI Taxonomy" id="659824"/>
    <lineage>
        <taxon>Bacteria</taxon>
        <taxon>Bacillati</taxon>
        <taxon>Actinomycetota</taxon>
        <taxon>Actinomycetes</taxon>
        <taxon>Mycobacteriales</taxon>
        <taxon>Mycobacteriaceae</taxon>
        <taxon>Mycolicibacterium</taxon>
    </lineage>
</organism>
<dbReference type="InterPro" id="IPR051010">
    <property type="entry name" value="BCAA_transport"/>
</dbReference>
<dbReference type="Pfam" id="PF13458">
    <property type="entry name" value="Peripla_BP_6"/>
    <property type="match status" value="1"/>
</dbReference>
<dbReference type="PANTHER" id="PTHR30483">
    <property type="entry name" value="LEUCINE-SPECIFIC-BINDING PROTEIN"/>
    <property type="match status" value="1"/>
</dbReference>
<evidence type="ECO:0000256" key="2">
    <source>
        <dbReference type="ARBA" id="ARBA00022729"/>
    </source>
</evidence>
<comment type="caution">
    <text evidence="4">The sequence shown here is derived from an EMBL/GenBank/DDBJ whole genome shotgun (WGS) entry which is preliminary data.</text>
</comment>
<sequence>MGNEQLAARVDQISAGLAAALTSLVVGATALRHVDIVTTFMMYVAKMADDEARAYGSVAPLKVGLLNDYPTMGDTDNDTVDAIRLVIDEALAAGRIDRPVELVRRNVVGLPNGTYAAVERAFDELVGEGCLAIFGPWISDNVVPLRPHVDATARTPIITLSGSEGALGEWCFALNNGSMAEEPVMLAAVMLGDNRSRIAIAYEASLIGKEYLSFAEKAYTAAGLTVVSTMAIPQVEADKADVVDRLRAAEPDALVHVGFGHGLWGFTDALLAAGWDPPRYTTTAFEMAHINAEWMRQLAGWVGLDSYDERNAVGQAFLDRFEARYGRRPGHSMPGLAHDAATVIVRALEGARPLTGGGVKQAMEQVKLIPAASGAPGTFLRFGRFIRQGWLGSDYLVARRVLPDGSGHVFHAAPSANISRAVGVG</sequence>
<dbReference type="PANTHER" id="PTHR30483:SF6">
    <property type="entry name" value="PERIPLASMIC BINDING PROTEIN OF ABC TRANSPORTER FOR NATURAL AMINO ACIDS"/>
    <property type="match status" value="1"/>
</dbReference>
<feature type="domain" description="Leucine-binding protein" evidence="3">
    <location>
        <begin position="61"/>
        <end position="391"/>
    </location>
</feature>
<dbReference type="InterPro" id="IPR028081">
    <property type="entry name" value="Leu-bd"/>
</dbReference>
<keyword evidence="2" id="KW-0732">Signal</keyword>
<reference evidence="4 5" key="1">
    <citation type="journal article" date="2019" name="Emerg. Microbes Infect.">
        <title>Comprehensive subspecies identification of 175 nontuberculous mycobacteria species based on 7547 genomic profiles.</title>
        <authorList>
            <person name="Matsumoto Y."/>
            <person name="Kinjo T."/>
            <person name="Motooka D."/>
            <person name="Nabeya D."/>
            <person name="Jung N."/>
            <person name="Uechi K."/>
            <person name="Horii T."/>
            <person name="Iida T."/>
            <person name="Fujita J."/>
            <person name="Nakamura S."/>
        </authorList>
    </citation>
    <scope>NUCLEOTIDE SEQUENCE [LARGE SCALE GENOMIC DNA]</scope>
    <source>
        <strain evidence="4 5">JCM 30996</strain>
    </source>
</reference>
<evidence type="ECO:0000313" key="4">
    <source>
        <dbReference type="EMBL" id="GFH03791.1"/>
    </source>
</evidence>
<dbReference type="Gene3D" id="3.40.50.2300">
    <property type="match status" value="2"/>
</dbReference>
<protein>
    <recommendedName>
        <fullName evidence="3">Leucine-binding protein domain-containing protein</fullName>
    </recommendedName>
</protein>
<accession>A0A7I9ZRW5</accession>
<comment type="similarity">
    <text evidence="1">Belongs to the leucine-binding protein family.</text>
</comment>
<dbReference type="AlphaFoldDB" id="A0A7I9ZRW5"/>
<gene>
    <name evidence="4" type="ORF">MHIP_42740</name>
</gene>
<dbReference type="Proteomes" id="UP000465304">
    <property type="component" value="Unassembled WGS sequence"/>
</dbReference>
<evidence type="ECO:0000259" key="3">
    <source>
        <dbReference type="Pfam" id="PF13458"/>
    </source>
</evidence>
<proteinExistence type="inferred from homology"/>
<dbReference type="SUPFAM" id="SSF53822">
    <property type="entry name" value="Periplasmic binding protein-like I"/>
    <property type="match status" value="1"/>
</dbReference>